<feature type="transmembrane region" description="Helical" evidence="1">
    <location>
        <begin position="39"/>
        <end position="56"/>
    </location>
</feature>
<comment type="caution">
    <text evidence="2">The sequence shown here is derived from an EMBL/GenBank/DDBJ whole genome shotgun (WGS) entry which is preliminary data.</text>
</comment>
<dbReference type="STRING" id="1423739.FC85_GL002834"/>
<sequence>MSGSLGVYFVWMAASVIWQNFITFGILYQKLMTTFSENVTMVLVMLIFLIGHMILLPDKFGLEHFGGLLFILITTIILIVIRRFTHNLNLETALHLAFYYFLS</sequence>
<gene>
    <name evidence="2" type="ORF">FC85_GL002834</name>
</gene>
<feature type="transmembrane region" description="Helical" evidence="1">
    <location>
        <begin position="6"/>
        <end position="27"/>
    </location>
</feature>
<organism evidence="2 3">
    <name type="scientific">Lentilactobacillus diolivorans DSM 14421</name>
    <dbReference type="NCBI Taxonomy" id="1423739"/>
    <lineage>
        <taxon>Bacteria</taxon>
        <taxon>Bacillati</taxon>
        <taxon>Bacillota</taxon>
        <taxon>Bacilli</taxon>
        <taxon>Lactobacillales</taxon>
        <taxon>Lactobacillaceae</taxon>
        <taxon>Lentilactobacillus</taxon>
    </lineage>
</organism>
<dbReference type="EMBL" id="AZEY01000041">
    <property type="protein sequence ID" value="KRL66527.1"/>
    <property type="molecule type" value="Genomic_DNA"/>
</dbReference>
<evidence type="ECO:0000313" key="3">
    <source>
        <dbReference type="Proteomes" id="UP000052013"/>
    </source>
</evidence>
<evidence type="ECO:0000256" key="1">
    <source>
        <dbReference type="SAM" id="Phobius"/>
    </source>
</evidence>
<keyword evidence="1" id="KW-1133">Transmembrane helix</keyword>
<keyword evidence="1" id="KW-0472">Membrane</keyword>
<accession>A0A0R1SBM4</accession>
<reference evidence="2 3" key="1">
    <citation type="journal article" date="2015" name="Genome Announc.">
        <title>Expanding the biotechnology potential of lactobacilli through comparative genomics of 213 strains and associated genera.</title>
        <authorList>
            <person name="Sun Z."/>
            <person name="Harris H.M."/>
            <person name="McCann A."/>
            <person name="Guo C."/>
            <person name="Argimon S."/>
            <person name="Zhang W."/>
            <person name="Yang X."/>
            <person name="Jeffery I.B."/>
            <person name="Cooney J.C."/>
            <person name="Kagawa T.F."/>
            <person name="Liu W."/>
            <person name="Song Y."/>
            <person name="Salvetti E."/>
            <person name="Wrobel A."/>
            <person name="Rasinkangas P."/>
            <person name="Parkhill J."/>
            <person name="Rea M.C."/>
            <person name="O'Sullivan O."/>
            <person name="Ritari J."/>
            <person name="Douillard F.P."/>
            <person name="Paul Ross R."/>
            <person name="Yang R."/>
            <person name="Briner A.E."/>
            <person name="Felis G.E."/>
            <person name="de Vos W.M."/>
            <person name="Barrangou R."/>
            <person name="Klaenhammer T.R."/>
            <person name="Caufield P.W."/>
            <person name="Cui Y."/>
            <person name="Zhang H."/>
            <person name="O'Toole P.W."/>
        </authorList>
    </citation>
    <scope>NUCLEOTIDE SEQUENCE [LARGE SCALE GENOMIC DNA]</scope>
    <source>
        <strain evidence="2 3">DSM 14421</strain>
    </source>
</reference>
<dbReference type="Proteomes" id="UP000052013">
    <property type="component" value="Unassembled WGS sequence"/>
</dbReference>
<feature type="transmembrane region" description="Helical" evidence="1">
    <location>
        <begin position="62"/>
        <end position="81"/>
    </location>
</feature>
<dbReference type="AlphaFoldDB" id="A0A0R1SBM4"/>
<dbReference type="PATRIC" id="fig|1423739.3.peg.2945"/>
<evidence type="ECO:0000313" key="2">
    <source>
        <dbReference type="EMBL" id="KRL66527.1"/>
    </source>
</evidence>
<keyword evidence="1" id="KW-0812">Transmembrane</keyword>
<proteinExistence type="predicted"/>
<protein>
    <submittedName>
        <fullName evidence="2">Uncharacterized protein</fullName>
    </submittedName>
</protein>
<name>A0A0R1SBM4_9LACO</name>